<name>A0A8X6YFQ6_9ARAC</name>
<dbReference type="AlphaFoldDB" id="A0A8X6YFQ6"/>
<evidence type="ECO:0000313" key="3">
    <source>
        <dbReference type="Proteomes" id="UP000886998"/>
    </source>
</evidence>
<dbReference type="EMBL" id="BMAV01019239">
    <property type="protein sequence ID" value="GFY72085.1"/>
    <property type="molecule type" value="Genomic_DNA"/>
</dbReference>
<feature type="transmembrane region" description="Helical" evidence="1">
    <location>
        <begin position="28"/>
        <end position="46"/>
    </location>
</feature>
<gene>
    <name evidence="2" type="ORF">TNIN_87531</name>
</gene>
<evidence type="ECO:0000256" key="1">
    <source>
        <dbReference type="SAM" id="Phobius"/>
    </source>
</evidence>
<keyword evidence="1" id="KW-1133">Transmembrane helix</keyword>
<evidence type="ECO:0000313" key="2">
    <source>
        <dbReference type="EMBL" id="GFY72085.1"/>
    </source>
</evidence>
<proteinExistence type="predicted"/>
<reference evidence="2" key="1">
    <citation type="submission" date="2020-08" db="EMBL/GenBank/DDBJ databases">
        <title>Multicomponent nature underlies the extraordinary mechanical properties of spider dragline silk.</title>
        <authorList>
            <person name="Kono N."/>
            <person name="Nakamura H."/>
            <person name="Mori M."/>
            <person name="Yoshida Y."/>
            <person name="Ohtoshi R."/>
            <person name="Malay A.D."/>
            <person name="Moran D.A.P."/>
            <person name="Tomita M."/>
            <person name="Numata K."/>
            <person name="Arakawa K."/>
        </authorList>
    </citation>
    <scope>NUCLEOTIDE SEQUENCE</scope>
</reference>
<comment type="caution">
    <text evidence="2">The sequence shown here is derived from an EMBL/GenBank/DDBJ whole genome shotgun (WGS) entry which is preliminary data.</text>
</comment>
<organism evidence="2 3">
    <name type="scientific">Trichonephila inaurata madagascariensis</name>
    <dbReference type="NCBI Taxonomy" id="2747483"/>
    <lineage>
        <taxon>Eukaryota</taxon>
        <taxon>Metazoa</taxon>
        <taxon>Ecdysozoa</taxon>
        <taxon>Arthropoda</taxon>
        <taxon>Chelicerata</taxon>
        <taxon>Arachnida</taxon>
        <taxon>Araneae</taxon>
        <taxon>Araneomorphae</taxon>
        <taxon>Entelegynae</taxon>
        <taxon>Araneoidea</taxon>
        <taxon>Nephilidae</taxon>
        <taxon>Trichonephila</taxon>
        <taxon>Trichonephila inaurata</taxon>
    </lineage>
</organism>
<keyword evidence="3" id="KW-1185">Reference proteome</keyword>
<sequence length="109" mass="12006">MNLAVFFRAAFVAEGVKGQDFFTWTVSFVMEGFSLILCFSSILSQISEEIFANLFKYGVISGTKFSLSMMAQKSMVTSSIVIISDLELGDRHASDLFCQMKSLAGSAFK</sequence>
<protein>
    <submittedName>
        <fullName evidence="2">Uncharacterized protein</fullName>
    </submittedName>
</protein>
<dbReference type="Proteomes" id="UP000886998">
    <property type="component" value="Unassembled WGS sequence"/>
</dbReference>
<keyword evidence="1" id="KW-0812">Transmembrane</keyword>
<keyword evidence="1" id="KW-0472">Membrane</keyword>
<accession>A0A8X6YFQ6</accession>